<dbReference type="SMR" id="A0A1G4I3B1"/>
<protein>
    <submittedName>
        <fullName evidence="2">Rhodanese-like domain containing protein, putative</fullName>
    </submittedName>
</protein>
<accession>A0A1G4I3B1</accession>
<dbReference type="Gene3D" id="3.40.250.10">
    <property type="entry name" value="Rhodanese-like domain"/>
    <property type="match status" value="1"/>
</dbReference>
<dbReference type="AlphaFoldDB" id="A0A1G4I3B1"/>
<dbReference type="EMBL" id="CZPT02000526">
    <property type="protein sequence ID" value="SCU66274.1"/>
    <property type="molecule type" value="Genomic_DNA"/>
</dbReference>
<dbReference type="PANTHER" id="PTHR44086">
    <property type="entry name" value="THIOSULFATE SULFURTRANSFERASE RDL2, MITOCHONDRIAL-RELATED"/>
    <property type="match status" value="1"/>
</dbReference>
<dbReference type="VEuPathDB" id="TriTrypDB:TEOVI_000716100"/>
<evidence type="ECO:0000313" key="3">
    <source>
        <dbReference type="Proteomes" id="UP000195570"/>
    </source>
</evidence>
<feature type="domain" description="Rhodanese" evidence="1">
    <location>
        <begin position="32"/>
        <end position="134"/>
    </location>
</feature>
<dbReference type="GeneID" id="92381095"/>
<name>A0A1G4I3B1_TRYEQ</name>
<sequence length="137" mass="15689">MGQSTSYEELDRKRALNKFHMAALLKSKRSGKSENTFIVDVRDAFEVKRYGTIPFSVHIPSSEVRSAFRMSPTAFETKYKIRMPQASDKIVFFDQRHGRAATAVDVVEALGYRAATYFADGYNEWSKFTQGEQEEDL</sequence>
<dbReference type="PANTHER" id="PTHR44086:SF10">
    <property type="entry name" value="THIOSULFATE SULFURTRANSFERASE_RHODANESE-LIKE DOMAIN-CONTAINING PROTEIN 3"/>
    <property type="match status" value="1"/>
</dbReference>
<dbReference type="Pfam" id="PF00581">
    <property type="entry name" value="Rhodanese"/>
    <property type="match status" value="1"/>
</dbReference>
<dbReference type="PROSITE" id="PS50206">
    <property type="entry name" value="RHODANESE_3"/>
    <property type="match status" value="1"/>
</dbReference>
<organism evidence="2 3">
    <name type="scientific">Trypanosoma equiperdum</name>
    <dbReference type="NCBI Taxonomy" id="5694"/>
    <lineage>
        <taxon>Eukaryota</taxon>
        <taxon>Discoba</taxon>
        <taxon>Euglenozoa</taxon>
        <taxon>Kinetoplastea</taxon>
        <taxon>Metakinetoplastina</taxon>
        <taxon>Trypanosomatida</taxon>
        <taxon>Trypanosomatidae</taxon>
        <taxon>Trypanosoma</taxon>
    </lineage>
</organism>
<dbReference type="InterPro" id="IPR036873">
    <property type="entry name" value="Rhodanese-like_dom_sf"/>
</dbReference>
<gene>
    <name evidence="2" type="ORF">TEOVI_000716100</name>
</gene>
<dbReference type="SUPFAM" id="SSF52821">
    <property type="entry name" value="Rhodanese/Cell cycle control phosphatase"/>
    <property type="match status" value="1"/>
</dbReference>
<comment type="caution">
    <text evidence="2">The sequence shown here is derived from an EMBL/GenBank/DDBJ whole genome shotgun (WGS) entry which is preliminary data.</text>
</comment>
<dbReference type="GO" id="GO:0004792">
    <property type="term" value="F:thiosulfate-cyanide sulfurtransferase activity"/>
    <property type="evidence" value="ECO:0007669"/>
    <property type="project" value="TreeGrafter"/>
</dbReference>
<keyword evidence="3" id="KW-1185">Reference proteome</keyword>
<dbReference type="InterPro" id="IPR001763">
    <property type="entry name" value="Rhodanese-like_dom"/>
</dbReference>
<dbReference type="Proteomes" id="UP000195570">
    <property type="component" value="Unassembled WGS sequence"/>
</dbReference>
<dbReference type="RefSeq" id="XP_067077734.1">
    <property type="nucleotide sequence ID" value="XM_067221633.1"/>
</dbReference>
<evidence type="ECO:0000259" key="1">
    <source>
        <dbReference type="PROSITE" id="PS50206"/>
    </source>
</evidence>
<dbReference type="GO" id="GO:0005739">
    <property type="term" value="C:mitochondrion"/>
    <property type="evidence" value="ECO:0007669"/>
    <property type="project" value="TreeGrafter"/>
</dbReference>
<dbReference type="SMART" id="SM00450">
    <property type="entry name" value="RHOD"/>
    <property type="match status" value="1"/>
</dbReference>
<reference evidence="2" key="1">
    <citation type="submission" date="2016-09" db="EMBL/GenBank/DDBJ databases">
        <authorList>
            <person name="Hebert L."/>
            <person name="Moumen B."/>
        </authorList>
    </citation>
    <scope>NUCLEOTIDE SEQUENCE [LARGE SCALE GENOMIC DNA]</scope>
    <source>
        <strain evidence="2">OVI</strain>
    </source>
</reference>
<evidence type="ECO:0000313" key="2">
    <source>
        <dbReference type="EMBL" id="SCU66274.1"/>
    </source>
</evidence>
<proteinExistence type="predicted"/>